<dbReference type="InterPro" id="IPR041249">
    <property type="entry name" value="HEPN_DZIP3"/>
</dbReference>
<evidence type="ECO:0000313" key="4">
    <source>
        <dbReference type="Proteomes" id="UP000507470"/>
    </source>
</evidence>
<dbReference type="Proteomes" id="UP000507470">
    <property type="component" value="Unassembled WGS sequence"/>
</dbReference>
<dbReference type="Pfam" id="PF18738">
    <property type="entry name" value="HEPN_DZIP3"/>
    <property type="match status" value="1"/>
</dbReference>
<dbReference type="SUPFAM" id="SSF52540">
    <property type="entry name" value="P-loop containing nucleoside triphosphate hydrolases"/>
    <property type="match status" value="1"/>
</dbReference>
<dbReference type="InterPro" id="IPR027417">
    <property type="entry name" value="P-loop_NTPase"/>
</dbReference>
<dbReference type="AlphaFoldDB" id="A0A6J8BJN5"/>
<gene>
    <name evidence="3" type="ORF">MCOR_18842</name>
</gene>
<feature type="domain" description="Novel STAND NTPase 3" evidence="2">
    <location>
        <begin position="177"/>
        <end position="326"/>
    </location>
</feature>
<name>A0A6J8BJN5_MYTCO</name>
<evidence type="ECO:0000313" key="3">
    <source>
        <dbReference type="EMBL" id="CAC5383064.1"/>
    </source>
</evidence>
<dbReference type="EMBL" id="CACVKT020003327">
    <property type="protein sequence ID" value="CAC5383064.1"/>
    <property type="molecule type" value="Genomic_DNA"/>
</dbReference>
<organism evidence="3 4">
    <name type="scientific">Mytilus coruscus</name>
    <name type="common">Sea mussel</name>
    <dbReference type="NCBI Taxonomy" id="42192"/>
    <lineage>
        <taxon>Eukaryota</taxon>
        <taxon>Metazoa</taxon>
        <taxon>Spiralia</taxon>
        <taxon>Lophotrochozoa</taxon>
        <taxon>Mollusca</taxon>
        <taxon>Bivalvia</taxon>
        <taxon>Autobranchia</taxon>
        <taxon>Pteriomorphia</taxon>
        <taxon>Mytilida</taxon>
        <taxon>Mytiloidea</taxon>
        <taxon>Mytilidae</taxon>
        <taxon>Mytilinae</taxon>
        <taxon>Mytilus</taxon>
    </lineage>
</organism>
<dbReference type="InterPro" id="IPR049050">
    <property type="entry name" value="nSTAND3"/>
</dbReference>
<keyword evidence="4" id="KW-1185">Reference proteome</keyword>
<evidence type="ECO:0000259" key="2">
    <source>
        <dbReference type="Pfam" id="PF20720"/>
    </source>
</evidence>
<proteinExistence type="predicted"/>
<sequence length="517" mass="59619">MASSLPVISREEINFLRIANLLIRHSPKAVRILFNREFNPSGLTSVLSKNRNKLDKLKKKNVITQTQWSLLFPSGSVPDSSNFDLTLMVCLLRNLTKITIQDMLPQLSDLSKGAAVSRIKFYRNQIAHFDSGAMSDSEFSKTFDEVSMDQLWYVESKDSIGYSNGRNLRLEKKLEKFYVTEAATRLIEVVKNNQCTIITGVPGSGKSSLAYYVAIHMQETDGYTVLPIWSSSELMANSNVKQVYVFDDVFGTYSLIESNLNYWDSETRRIKVLLKNKVLKVMVTCRSYLYDKVRDSLSSQSFKHFNMQSDVIHLSLEERKEIGKLYITDSVNMDNADFFQNPNQFIENEIRNFKSKRDLSFIGLALLVLSNNSIKKDSLQIGKDKYDIILQDLLDELDIRKCPSKTSILLNLQHLKNMYLEETESTFCTKHDKMFDIITHSVGKFIIRCILRHCESAFISSRCQLKSLNERHGDCTVMIEDELETLYFDRILEDIDKEHNWEVFAGIQMKLKNTEIC</sequence>
<reference evidence="3 4" key="1">
    <citation type="submission" date="2020-06" db="EMBL/GenBank/DDBJ databases">
        <authorList>
            <person name="Li R."/>
            <person name="Bekaert M."/>
        </authorList>
    </citation>
    <scope>NUCLEOTIDE SEQUENCE [LARGE SCALE GENOMIC DNA]</scope>
    <source>
        <strain evidence="4">wild</strain>
    </source>
</reference>
<dbReference type="Pfam" id="PF20720">
    <property type="entry name" value="nSTAND3"/>
    <property type="match status" value="1"/>
</dbReference>
<protein>
    <submittedName>
        <fullName evidence="3">Uncharacterized protein</fullName>
    </submittedName>
</protein>
<dbReference type="OrthoDB" id="10013686at2759"/>
<accession>A0A6J8BJN5</accession>
<feature type="domain" description="DZIP3-like HEPN" evidence="1">
    <location>
        <begin position="40"/>
        <end position="148"/>
    </location>
</feature>
<evidence type="ECO:0000259" key="1">
    <source>
        <dbReference type="Pfam" id="PF18738"/>
    </source>
</evidence>